<evidence type="ECO:0000313" key="1">
    <source>
        <dbReference type="EMBL" id="BAL72676.1"/>
    </source>
</evidence>
<proteinExistence type="predicted"/>
<protein>
    <submittedName>
        <fullName evidence="1">Uncharacterized protein</fullName>
    </submittedName>
</protein>
<name>H7C8F9_9GAMM</name>
<organism evidence="1">
    <name type="scientific">Providencia alcalifaciens</name>
    <dbReference type="NCBI Taxonomy" id="126385"/>
    <lineage>
        <taxon>Bacteria</taxon>
        <taxon>Pseudomonadati</taxon>
        <taxon>Pseudomonadota</taxon>
        <taxon>Gammaproteobacteria</taxon>
        <taxon>Enterobacterales</taxon>
        <taxon>Morganellaceae</taxon>
        <taxon>Providencia</taxon>
    </lineage>
</organism>
<accession>H7C8F9</accession>
<reference evidence="1" key="1">
    <citation type="journal article" date="2012" name="Infect. Immun.">
        <title>Molecular Characterizations of Cytolethal Distending Toxin Produced by Providencia alcalifaciens Strains Isolated from Patients with Diarrhea.</title>
        <authorList>
            <person name="Shima A."/>
            <person name="Hinenoya A."/>
            <person name="Asakura M."/>
            <person name="Sugimoto N."/>
            <person name="Tsukamoto T."/>
            <person name="Ito H."/>
            <person name="Nagita A."/>
            <person name="Faruque S.M."/>
            <person name="Yamasaki S."/>
        </authorList>
    </citation>
    <scope>NUCLEOTIDE SEQUENCE</scope>
    <source>
        <strain evidence="1">AH-31</strain>
    </source>
</reference>
<sequence>MMVATNLGTSMKVLFVELPAFERYKESYLTDD</sequence>
<dbReference type="AlphaFoldDB" id="H7C8F9"/>
<dbReference type="EMBL" id="AB583184">
    <property type="protein sequence ID" value="BAL72676.1"/>
    <property type="molecule type" value="Genomic_DNA"/>
</dbReference>